<protein>
    <submittedName>
        <fullName evidence="1">Uncharacterized protein</fullName>
    </submittedName>
</protein>
<evidence type="ECO:0000313" key="2">
    <source>
        <dbReference type="Proteomes" id="UP000646548"/>
    </source>
</evidence>
<gene>
    <name evidence="1" type="ORF">FQA47_006456</name>
</gene>
<sequence length="115" mass="13665">MFFLTFQDLFGFFTLYFPDQQFHHFKILGFDCCKSLENSQKDTKQVNRNPPEPFKTRTCCQRPDQMIRKTLQTSLHVKQQENVWSGPEDEQNSVTDGFRNVPLNILIFITLDQDR</sequence>
<comment type="caution">
    <text evidence="1">The sequence shown here is derived from an EMBL/GenBank/DDBJ whole genome shotgun (WGS) entry which is preliminary data.</text>
</comment>
<proteinExistence type="predicted"/>
<organism evidence="1 2">
    <name type="scientific">Oryzias melastigma</name>
    <name type="common">Marine medaka</name>
    <dbReference type="NCBI Taxonomy" id="30732"/>
    <lineage>
        <taxon>Eukaryota</taxon>
        <taxon>Metazoa</taxon>
        <taxon>Chordata</taxon>
        <taxon>Craniata</taxon>
        <taxon>Vertebrata</taxon>
        <taxon>Euteleostomi</taxon>
        <taxon>Actinopterygii</taxon>
        <taxon>Neopterygii</taxon>
        <taxon>Teleostei</taxon>
        <taxon>Neoteleostei</taxon>
        <taxon>Acanthomorphata</taxon>
        <taxon>Ovalentaria</taxon>
        <taxon>Atherinomorphae</taxon>
        <taxon>Beloniformes</taxon>
        <taxon>Adrianichthyidae</taxon>
        <taxon>Oryziinae</taxon>
        <taxon>Oryzias</taxon>
    </lineage>
</organism>
<name>A0A834KXT8_ORYME</name>
<evidence type="ECO:0000313" key="1">
    <source>
        <dbReference type="EMBL" id="KAF6734981.1"/>
    </source>
</evidence>
<dbReference type="AlphaFoldDB" id="A0A834KXT8"/>
<dbReference type="EMBL" id="WKFB01000122">
    <property type="protein sequence ID" value="KAF6734981.1"/>
    <property type="molecule type" value="Genomic_DNA"/>
</dbReference>
<dbReference type="Proteomes" id="UP000646548">
    <property type="component" value="Unassembled WGS sequence"/>
</dbReference>
<accession>A0A834KXT8</accession>
<reference evidence="1" key="1">
    <citation type="journal article" name="BMC Genomics">
        <title>Long-read sequencing and de novo genome assembly of marine medaka (Oryzias melastigma).</title>
        <authorList>
            <person name="Liang P."/>
            <person name="Saqib H.S.A."/>
            <person name="Ni X."/>
            <person name="Shen Y."/>
        </authorList>
    </citation>
    <scope>NUCLEOTIDE SEQUENCE</scope>
    <source>
        <strain evidence="1">Bigg-433</strain>
    </source>
</reference>